<dbReference type="AlphaFoldDB" id="A0A0A9APV0"/>
<proteinExistence type="predicted"/>
<sequence>MVPTKARKELLVVQQTVLLGFSLCNSYGDYTRIRLS</sequence>
<name>A0A0A9APV0_ARUDO</name>
<dbReference type="EMBL" id="GBRH01248808">
    <property type="protein sequence ID" value="JAD49087.1"/>
    <property type="molecule type" value="Transcribed_RNA"/>
</dbReference>
<accession>A0A0A9APV0</accession>
<reference evidence="1" key="1">
    <citation type="submission" date="2014-09" db="EMBL/GenBank/DDBJ databases">
        <authorList>
            <person name="Magalhaes I.L.F."/>
            <person name="Oliveira U."/>
            <person name="Santos F.R."/>
            <person name="Vidigal T.H.D.A."/>
            <person name="Brescovit A.D."/>
            <person name="Santos A.J."/>
        </authorList>
    </citation>
    <scope>NUCLEOTIDE SEQUENCE</scope>
    <source>
        <tissue evidence="1">Shoot tissue taken approximately 20 cm above the soil surface</tissue>
    </source>
</reference>
<reference evidence="1" key="2">
    <citation type="journal article" date="2015" name="Data Brief">
        <title>Shoot transcriptome of the giant reed, Arundo donax.</title>
        <authorList>
            <person name="Barrero R.A."/>
            <person name="Guerrero F.D."/>
            <person name="Moolhuijzen P."/>
            <person name="Goolsby J.A."/>
            <person name="Tidwell J."/>
            <person name="Bellgard S.E."/>
            <person name="Bellgard M.I."/>
        </authorList>
    </citation>
    <scope>NUCLEOTIDE SEQUENCE</scope>
    <source>
        <tissue evidence="1">Shoot tissue taken approximately 20 cm above the soil surface</tissue>
    </source>
</reference>
<protein>
    <submittedName>
        <fullName evidence="1">Uncharacterized protein</fullName>
    </submittedName>
</protein>
<evidence type="ECO:0000313" key="1">
    <source>
        <dbReference type="EMBL" id="JAD49087.1"/>
    </source>
</evidence>
<organism evidence="1">
    <name type="scientific">Arundo donax</name>
    <name type="common">Giant reed</name>
    <name type="synonym">Donax arundinaceus</name>
    <dbReference type="NCBI Taxonomy" id="35708"/>
    <lineage>
        <taxon>Eukaryota</taxon>
        <taxon>Viridiplantae</taxon>
        <taxon>Streptophyta</taxon>
        <taxon>Embryophyta</taxon>
        <taxon>Tracheophyta</taxon>
        <taxon>Spermatophyta</taxon>
        <taxon>Magnoliopsida</taxon>
        <taxon>Liliopsida</taxon>
        <taxon>Poales</taxon>
        <taxon>Poaceae</taxon>
        <taxon>PACMAD clade</taxon>
        <taxon>Arundinoideae</taxon>
        <taxon>Arundineae</taxon>
        <taxon>Arundo</taxon>
    </lineage>
</organism>